<keyword evidence="10 14" id="KW-1015">Disulfide bond</keyword>
<accession>A0AAV5WLS9</accession>
<keyword evidence="2 12" id="KW-0964">Secreted</keyword>
<keyword evidence="5 14" id="KW-0479">Metal-binding</keyword>
<dbReference type="InterPro" id="IPR017050">
    <property type="entry name" value="Metallopeptidase_nem"/>
</dbReference>
<keyword evidence="19" id="KW-1185">Reference proteome</keyword>
<dbReference type="PANTHER" id="PTHR10127">
    <property type="entry name" value="DISCOIDIN, CUB, EGF, LAMININ , AND ZINC METALLOPROTEASE DOMAIN CONTAINING"/>
    <property type="match status" value="1"/>
</dbReference>
<evidence type="ECO:0000256" key="1">
    <source>
        <dbReference type="ARBA" id="ARBA00004613"/>
    </source>
</evidence>
<dbReference type="InterPro" id="IPR000742">
    <property type="entry name" value="EGF"/>
</dbReference>
<dbReference type="InterPro" id="IPR006026">
    <property type="entry name" value="Peptidase_Metallo"/>
</dbReference>
<dbReference type="FunFam" id="3.40.390.10:FF:000028">
    <property type="entry name" value="Zinc metalloproteinase"/>
    <property type="match status" value="1"/>
</dbReference>
<feature type="signal peptide" evidence="12 15">
    <location>
        <begin position="1"/>
        <end position="16"/>
    </location>
</feature>
<dbReference type="PIRSF" id="PIRSF036365">
    <property type="entry name" value="Astacin_nematoda"/>
    <property type="match status" value="1"/>
</dbReference>
<dbReference type="PRINTS" id="PR00480">
    <property type="entry name" value="ASTACIN"/>
</dbReference>
<feature type="binding site" evidence="14">
    <location>
        <position position="205"/>
    </location>
    <ligand>
        <name>Zn(2+)</name>
        <dbReference type="ChEBI" id="CHEBI:29105"/>
        <note>catalytic</note>
    </ligand>
</feature>
<comment type="caution">
    <text evidence="13">Lacks conserved residue(s) required for the propagation of feature annotation.</text>
</comment>
<keyword evidence="6 12" id="KW-0732">Signal</keyword>
<evidence type="ECO:0000256" key="6">
    <source>
        <dbReference type="ARBA" id="ARBA00022729"/>
    </source>
</evidence>
<evidence type="ECO:0000256" key="9">
    <source>
        <dbReference type="ARBA" id="ARBA00023049"/>
    </source>
</evidence>
<dbReference type="Gene3D" id="3.40.390.10">
    <property type="entry name" value="Collagenase (Catalytic Domain)"/>
    <property type="match status" value="1"/>
</dbReference>
<dbReference type="Gene3D" id="2.60.120.290">
    <property type="entry name" value="Spermadhesin, CUB domain"/>
    <property type="match status" value="1"/>
</dbReference>
<dbReference type="InterPro" id="IPR024079">
    <property type="entry name" value="MetalloPept_cat_dom_sf"/>
</dbReference>
<dbReference type="EMBL" id="BTSY01000006">
    <property type="protein sequence ID" value="GMT31540.1"/>
    <property type="molecule type" value="Genomic_DNA"/>
</dbReference>
<dbReference type="GO" id="GO:0018996">
    <property type="term" value="P:molting cycle, collagen and cuticulin-based cuticle"/>
    <property type="evidence" value="ECO:0007669"/>
    <property type="project" value="InterPro"/>
</dbReference>
<protein>
    <recommendedName>
        <fullName evidence="12">Zinc metalloproteinase</fullName>
    </recommendedName>
</protein>
<dbReference type="PROSITE" id="PS00022">
    <property type="entry name" value="EGF_1"/>
    <property type="match status" value="1"/>
</dbReference>
<name>A0AAV5WLS9_9BILA</name>
<dbReference type="PROSITE" id="PS01186">
    <property type="entry name" value="EGF_2"/>
    <property type="match status" value="1"/>
</dbReference>
<evidence type="ECO:0000256" key="11">
    <source>
        <dbReference type="ARBA" id="ARBA00023180"/>
    </source>
</evidence>
<dbReference type="SUPFAM" id="SSF49854">
    <property type="entry name" value="Spermadhesin, CUB domain"/>
    <property type="match status" value="1"/>
</dbReference>
<evidence type="ECO:0000313" key="19">
    <source>
        <dbReference type="Proteomes" id="UP001432322"/>
    </source>
</evidence>
<keyword evidence="9 14" id="KW-0482">Metalloprotease</keyword>
<evidence type="ECO:0000256" key="7">
    <source>
        <dbReference type="ARBA" id="ARBA00022801"/>
    </source>
</evidence>
<comment type="caution">
    <text evidence="18">The sequence shown here is derived from an EMBL/GenBank/DDBJ whole genome shotgun (WGS) entry which is preliminary data.</text>
</comment>
<proteinExistence type="predicted"/>
<feature type="binding site" evidence="14">
    <location>
        <position position="199"/>
    </location>
    <ligand>
        <name>Zn(2+)</name>
        <dbReference type="ChEBI" id="CHEBI:29105"/>
        <note>catalytic</note>
    </ligand>
</feature>
<dbReference type="Proteomes" id="UP001432322">
    <property type="component" value="Unassembled WGS sequence"/>
</dbReference>
<evidence type="ECO:0000256" key="2">
    <source>
        <dbReference type="ARBA" id="ARBA00022525"/>
    </source>
</evidence>
<dbReference type="InterPro" id="IPR035914">
    <property type="entry name" value="Sperma_CUB_dom_sf"/>
</dbReference>
<dbReference type="GO" id="GO:0005576">
    <property type="term" value="C:extracellular region"/>
    <property type="evidence" value="ECO:0007669"/>
    <property type="project" value="UniProtKB-SubCell"/>
</dbReference>
<evidence type="ECO:0000256" key="10">
    <source>
        <dbReference type="ARBA" id="ARBA00023157"/>
    </source>
</evidence>
<feature type="binding site" evidence="14">
    <location>
        <position position="195"/>
    </location>
    <ligand>
        <name>Zn(2+)</name>
        <dbReference type="ChEBI" id="CHEBI:29105"/>
        <note>catalytic</note>
    </ligand>
</feature>
<feature type="disulfide bond" evidence="14">
    <location>
        <begin position="147"/>
        <end position="302"/>
    </location>
</feature>
<feature type="active site" evidence="14">
    <location>
        <position position="196"/>
    </location>
</feature>
<dbReference type="CDD" id="cd04280">
    <property type="entry name" value="ZnMc_astacin_like"/>
    <property type="match status" value="1"/>
</dbReference>
<organism evidence="18 19">
    <name type="scientific">Pristionchus fissidentatus</name>
    <dbReference type="NCBI Taxonomy" id="1538716"/>
    <lineage>
        <taxon>Eukaryota</taxon>
        <taxon>Metazoa</taxon>
        <taxon>Ecdysozoa</taxon>
        <taxon>Nematoda</taxon>
        <taxon>Chromadorea</taxon>
        <taxon>Rhabditida</taxon>
        <taxon>Rhabditina</taxon>
        <taxon>Diplogasteromorpha</taxon>
        <taxon>Diplogasteroidea</taxon>
        <taxon>Neodiplogasteridae</taxon>
        <taxon>Pristionchus</taxon>
    </lineage>
</organism>
<keyword evidence="11" id="KW-0325">Glycoprotein</keyword>
<dbReference type="SMART" id="SM00235">
    <property type="entry name" value="ZnMc"/>
    <property type="match status" value="1"/>
</dbReference>
<evidence type="ECO:0000256" key="3">
    <source>
        <dbReference type="ARBA" id="ARBA00022536"/>
    </source>
</evidence>
<keyword evidence="8 14" id="KW-0862">Zinc</keyword>
<keyword evidence="3" id="KW-0245">EGF-like domain</keyword>
<dbReference type="SMART" id="SM00042">
    <property type="entry name" value="CUB"/>
    <property type="match status" value="1"/>
</dbReference>
<dbReference type="AlphaFoldDB" id="A0AAV5WLS9"/>
<dbReference type="PROSITE" id="PS51864">
    <property type="entry name" value="ASTACIN"/>
    <property type="match status" value="1"/>
</dbReference>
<evidence type="ECO:0000259" key="17">
    <source>
        <dbReference type="PROSITE" id="PS51864"/>
    </source>
</evidence>
<evidence type="ECO:0000259" key="16">
    <source>
        <dbReference type="PROSITE" id="PS01180"/>
    </source>
</evidence>
<keyword evidence="7 14" id="KW-0378">Hydrolase</keyword>
<evidence type="ECO:0000256" key="15">
    <source>
        <dbReference type="RuleBase" id="RU361183"/>
    </source>
</evidence>
<dbReference type="InterPro" id="IPR034035">
    <property type="entry name" value="Astacin-like_dom"/>
</dbReference>
<dbReference type="InterPro" id="IPR000859">
    <property type="entry name" value="CUB_dom"/>
</dbReference>
<dbReference type="GO" id="GO:0004222">
    <property type="term" value="F:metalloendopeptidase activity"/>
    <property type="evidence" value="ECO:0007669"/>
    <property type="project" value="UniProtKB-UniRule"/>
</dbReference>
<dbReference type="Pfam" id="PF01400">
    <property type="entry name" value="Astacin"/>
    <property type="match status" value="1"/>
</dbReference>
<comment type="subcellular location">
    <subcellularLocation>
        <location evidence="1 12">Secreted</location>
    </subcellularLocation>
</comment>
<feature type="domain" description="Peptidase M12A" evidence="17">
    <location>
        <begin position="106"/>
        <end position="303"/>
    </location>
</feature>
<feature type="chain" id="PRO_5043090921" description="Zinc metalloproteinase" evidence="12 15">
    <location>
        <begin position="17"/>
        <end position="458"/>
    </location>
</feature>
<reference evidence="18" key="1">
    <citation type="submission" date="2023-10" db="EMBL/GenBank/DDBJ databases">
        <title>Genome assembly of Pristionchus species.</title>
        <authorList>
            <person name="Yoshida K."/>
            <person name="Sommer R.J."/>
        </authorList>
    </citation>
    <scope>NUCLEOTIDE SEQUENCE</scope>
    <source>
        <strain evidence="18">RS5133</strain>
    </source>
</reference>
<dbReference type="SUPFAM" id="SSF55486">
    <property type="entry name" value="Metalloproteases ('zincins'), catalytic domain"/>
    <property type="match status" value="1"/>
</dbReference>
<dbReference type="Pfam" id="PF00431">
    <property type="entry name" value="CUB"/>
    <property type="match status" value="1"/>
</dbReference>
<evidence type="ECO:0000256" key="4">
    <source>
        <dbReference type="ARBA" id="ARBA00022670"/>
    </source>
</evidence>
<dbReference type="InterPro" id="IPR001506">
    <property type="entry name" value="Peptidase_M12A"/>
</dbReference>
<dbReference type="CDD" id="cd00041">
    <property type="entry name" value="CUB"/>
    <property type="match status" value="1"/>
</dbReference>
<comment type="cofactor">
    <cofactor evidence="14 15">
        <name>Zn(2+)</name>
        <dbReference type="ChEBI" id="CHEBI:29105"/>
    </cofactor>
    <text evidence="14 15">Binds 1 zinc ion per subunit.</text>
</comment>
<evidence type="ECO:0000256" key="8">
    <source>
        <dbReference type="ARBA" id="ARBA00022833"/>
    </source>
</evidence>
<dbReference type="PANTHER" id="PTHR10127:SF831">
    <property type="entry name" value="ZINC METALLOPROTEINASE NAS-37"/>
    <property type="match status" value="1"/>
</dbReference>
<evidence type="ECO:0000313" key="18">
    <source>
        <dbReference type="EMBL" id="GMT31540.1"/>
    </source>
</evidence>
<dbReference type="GO" id="GO:0006508">
    <property type="term" value="P:proteolysis"/>
    <property type="evidence" value="ECO:0007669"/>
    <property type="project" value="UniProtKB-KW"/>
</dbReference>
<gene>
    <name evidence="18" type="ORF">PFISCL1PPCAC_22837</name>
</gene>
<evidence type="ECO:0000256" key="13">
    <source>
        <dbReference type="PROSITE-ProRule" id="PRU00059"/>
    </source>
</evidence>
<dbReference type="GO" id="GO:0008270">
    <property type="term" value="F:zinc ion binding"/>
    <property type="evidence" value="ECO:0007669"/>
    <property type="project" value="UniProtKB-UniRule"/>
</dbReference>
<evidence type="ECO:0000256" key="5">
    <source>
        <dbReference type="ARBA" id="ARBA00022723"/>
    </source>
</evidence>
<evidence type="ECO:0000256" key="12">
    <source>
        <dbReference type="PIRNR" id="PIRNR036365"/>
    </source>
</evidence>
<sequence>MLRIATLLLLAPAVLGQDNSISTASDYARVREILKEYYSRASRAYGHDYDPTAIQSDQSRQKCEESNEVCANKKYWGDLFENDIVLTLPQAENLLDESAGRRGKRQAQPTVDSFWRTLTVPYVFGFQDSEWQTLIRRALRHIETETCVRFSENGLGADRLMYIRGSGCWSNVGRIGGTQQVSIGYGCDAMGIIAHETLHALGLWHEQSRTDRDNHIFITPSAIIRGTEGNFQKRTPQTSDNMGQPYDLGSVMHYSPKSFTNDYNTPTISTRDPRYQHTIGQRESISFKDAKMINLRYCDRICPRKLNCANGAYTDPNNCNQCKCPAGYGGTYCDQVQRTSCGGELVASPSQQTLNSGPVYAGTHCVWRIRSPAGQRLEVDVRSVNFVCRETCTSYVEVKYKADKETAGARLCCEQQKTVILAENDEVLVIFKGDADLQPGYLGFEMKYRYCKCGKSIL</sequence>
<evidence type="ECO:0000256" key="14">
    <source>
        <dbReference type="PROSITE-ProRule" id="PRU01211"/>
    </source>
</evidence>
<feature type="domain" description="CUB" evidence="16">
    <location>
        <begin position="341"/>
        <end position="451"/>
    </location>
</feature>
<dbReference type="PROSITE" id="PS01180">
    <property type="entry name" value="CUB"/>
    <property type="match status" value="1"/>
</dbReference>
<keyword evidence="4 14" id="KW-0645">Protease</keyword>